<dbReference type="Pfam" id="PF00891">
    <property type="entry name" value="Methyltransf_2"/>
    <property type="match status" value="1"/>
</dbReference>
<dbReference type="PANTHER" id="PTHR43712:SF5">
    <property type="entry name" value="O-METHYLTRANSFERASE ASQN-RELATED"/>
    <property type="match status" value="1"/>
</dbReference>
<keyword evidence="3" id="KW-0949">S-adenosyl-L-methionine</keyword>
<gene>
    <name evidence="5" type="ORF">SLS60_007243</name>
</gene>
<dbReference type="InterPro" id="IPR029063">
    <property type="entry name" value="SAM-dependent_MTases_sf"/>
</dbReference>
<dbReference type="EMBL" id="JAKJXO020000009">
    <property type="protein sequence ID" value="KAL1600855.1"/>
    <property type="molecule type" value="Genomic_DNA"/>
</dbReference>
<dbReference type="InterPro" id="IPR036388">
    <property type="entry name" value="WH-like_DNA-bd_sf"/>
</dbReference>
<protein>
    <recommendedName>
        <fullName evidence="4">O-methyltransferase C-terminal domain-containing protein</fullName>
    </recommendedName>
</protein>
<keyword evidence="6" id="KW-1185">Reference proteome</keyword>
<keyword evidence="2" id="KW-0808">Transferase</keyword>
<dbReference type="PANTHER" id="PTHR43712">
    <property type="entry name" value="PUTATIVE (AFU_ORTHOLOGUE AFUA_4G14580)-RELATED"/>
    <property type="match status" value="1"/>
</dbReference>
<sequence length="347" mass="39333">MSPLVELAERILANAKTVDEYAKGDDSRSVEHESAQQMPPEVIKSRLELLDASEELRKKFTDILALRAIYTLKLPQQVPLEGTITYEKLAEAVQVNELILRRFLRYAIAISLFAEPEPNRIAHSDASRHLVEVPAAFDALGMSIEEVAPASHKAIEALKQYPHATEPNETGYNIAHGTDLPFYRALAQQSERARRFGAGMRYFTDRDNYDLRHLVAAFPWHESDRSDFTVVDVGGGQGGVSRKLASVTEHMHFIVQDLEGTVKDGIDGLPEELKGRVEFMGHDFFTPQKATGDIYLFRWIFHNWSDKYCQDILRNLIPALKDGARILLYEDERGDAPETRLSRRDVK</sequence>
<dbReference type="SUPFAM" id="SSF53335">
    <property type="entry name" value="S-adenosyl-L-methionine-dependent methyltransferases"/>
    <property type="match status" value="1"/>
</dbReference>
<proteinExistence type="predicted"/>
<dbReference type="Gene3D" id="3.40.50.150">
    <property type="entry name" value="Vaccinia Virus protein VP39"/>
    <property type="match status" value="1"/>
</dbReference>
<dbReference type="PROSITE" id="PS51683">
    <property type="entry name" value="SAM_OMT_II"/>
    <property type="match status" value="1"/>
</dbReference>
<dbReference type="InterPro" id="IPR016461">
    <property type="entry name" value="COMT-like"/>
</dbReference>
<reference evidence="5 6" key="1">
    <citation type="submission" date="2024-02" db="EMBL/GenBank/DDBJ databases">
        <title>De novo assembly and annotation of 12 fungi associated with fruit tree decline syndrome in Ontario, Canada.</title>
        <authorList>
            <person name="Sulman M."/>
            <person name="Ellouze W."/>
            <person name="Ilyukhin E."/>
        </authorList>
    </citation>
    <scope>NUCLEOTIDE SEQUENCE [LARGE SCALE GENOMIC DNA]</scope>
    <source>
        <strain evidence="5 6">M42-189</strain>
    </source>
</reference>
<dbReference type="SUPFAM" id="SSF46785">
    <property type="entry name" value="Winged helix' DNA-binding domain"/>
    <property type="match status" value="1"/>
</dbReference>
<keyword evidence="1" id="KW-0489">Methyltransferase</keyword>
<dbReference type="Proteomes" id="UP001521785">
    <property type="component" value="Unassembled WGS sequence"/>
</dbReference>
<evidence type="ECO:0000259" key="4">
    <source>
        <dbReference type="Pfam" id="PF00891"/>
    </source>
</evidence>
<evidence type="ECO:0000313" key="6">
    <source>
        <dbReference type="Proteomes" id="UP001521785"/>
    </source>
</evidence>
<dbReference type="InterPro" id="IPR036390">
    <property type="entry name" value="WH_DNA-bd_sf"/>
</dbReference>
<evidence type="ECO:0000313" key="5">
    <source>
        <dbReference type="EMBL" id="KAL1600855.1"/>
    </source>
</evidence>
<comment type="caution">
    <text evidence="5">The sequence shown here is derived from an EMBL/GenBank/DDBJ whole genome shotgun (WGS) entry which is preliminary data.</text>
</comment>
<feature type="domain" description="O-methyltransferase C-terminal" evidence="4">
    <location>
        <begin position="168"/>
        <end position="339"/>
    </location>
</feature>
<name>A0ABR3R8T9_9PLEO</name>
<accession>A0ABR3R8T9</accession>
<organism evidence="5 6">
    <name type="scientific">Paraconiothyrium brasiliense</name>
    <dbReference type="NCBI Taxonomy" id="300254"/>
    <lineage>
        <taxon>Eukaryota</taxon>
        <taxon>Fungi</taxon>
        <taxon>Dikarya</taxon>
        <taxon>Ascomycota</taxon>
        <taxon>Pezizomycotina</taxon>
        <taxon>Dothideomycetes</taxon>
        <taxon>Pleosporomycetidae</taxon>
        <taxon>Pleosporales</taxon>
        <taxon>Massarineae</taxon>
        <taxon>Didymosphaeriaceae</taxon>
        <taxon>Paraconiothyrium</taxon>
    </lineage>
</organism>
<dbReference type="InterPro" id="IPR001077">
    <property type="entry name" value="COMT_C"/>
</dbReference>
<evidence type="ECO:0000256" key="3">
    <source>
        <dbReference type="ARBA" id="ARBA00022691"/>
    </source>
</evidence>
<dbReference type="Gene3D" id="1.10.10.10">
    <property type="entry name" value="Winged helix-like DNA-binding domain superfamily/Winged helix DNA-binding domain"/>
    <property type="match status" value="1"/>
</dbReference>
<evidence type="ECO:0000256" key="2">
    <source>
        <dbReference type="ARBA" id="ARBA00022679"/>
    </source>
</evidence>
<evidence type="ECO:0000256" key="1">
    <source>
        <dbReference type="ARBA" id="ARBA00022603"/>
    </source>
</evidence>